<sequence length="381" mass="43334">MEMDIDVPLTMSSDKASDDLARLFARIQGANKLLPELVNLLESNPSPEALTAAAGALKAISISSTRHSQNIHFVFQHVLDAILDQCQLDEVVLFGQLSIYFRVRVKNYLVRRWHATLSNWIQKPVLFRDCMRHTKSVISGSTALAFADGSDWDSQDLDVYTARGRGRDMVLSHLIHIEGYKVEMVTGDDEESPEPQVTPVYKNSQIKSVTKLSKQVYSKALKQDVTRRIDVIESAVQNSISPILRFHTSFVINWITSDSINVAYPKLTFAHIGLVNDRIKLDRPKDQIWREKYMERGFRMILDTYELDPMSCGSACPALWRSTDDVGCMSVQFGDGDEGVFDGMQWSLSKAVDDWSRHRKCMNVRCPRYRQELSKRSHSTP</sequence>
<protein>
    <submittedName>
        <fullName evidence="2">Uncharacterized protein</fullName>
    </submittedName>
</protein>
<dbReference type="OrthoDB" id="2803201at2759"/>
<keyword evidence="3" id="KW-1185">Reference proteome</keyword>
<dbReference type="HOGENOM" id="CLU_726021_0_0_1"/>
<reference evidence="2 3" key="1">
    <citation type="submission" date="2014-04" db="EMBL/GenBank/DDBJ databases">
        <authorList>
            <consortium name="DOE Joint Genome Institute"/>
            <person name="Kuo A."/>
            <person name="Girlanda M."/>
            <person name="Perotto S."/>
            <person name="Kohler A."/>
            <person name="Nagy L.G."/>
            <person name="Floudas D."/>
            <person name="Copeland A."/>
            <person name="Barry K.W."/>
            <person name="Cichocki N."/>
            <person name="Veneault-Fourrey C."/>
            <person name="LaButti K."/>
            <person name="Lindquist E.A."/>
            <person name="Lipzen A."/>
            <person name="Lundell T."/>
            <person name="Morin E."/>
            <person name="Murat C."/>
            <person name="Sun H."/>
            <person name="Tunlid A."/>
            <person name="Henrissat B."/>
            <person name="Grigoriev I.V."/>
            <person name="Hibbett D.S."/>
            <person name="Martin F."/>
            <person name="Nordberg H.P."/>
            <person name="Cantor M.N."/>
            <person name="Hua S.X."/>
        </authorList>
    </citation>
    <scope>NUCLEOTIDE SEQUENCE [LARGE SCALE GENOMIC DNA]</scope>
    <source>
        <strain evidence="2 3">MUT 4182</strain>
    </source>
</reference>
<reference evidence="3" key="2">
    <citation type="submission" date="2015-01" db="EMBL/GenBank/DDBJ databases">
        <title>Evolutionary Origins and Diversification of the Mycorrhizal Mutualists.</title>
        <authorList>
            <consortium name="DOE Joint Genome Institute"/>
            <consortium name="Mycorrhizal Genomics Consortium"/>
            <person name="Kohler A."/>
            <person name="Kuo A."/>
            <person name="Nagy L.G."/>
            <person name="Floudas D."/>
            <person name="Copeland A."/>
            <person name="Barry K.W."/>
            <person name="Cichocki N."/>
            <person name="Veneault-Fourrey C."/>
            <person name="LaButti K."/>
            <person name="Lindquist E.A."/>
            <person name="Lipzen A."/>
            <person name="Lundell T."/>
            <person name="Morin E."/>
            <person name="Murat C."/>
            <person name="Riley R."/>
            <person name="Ohm R."/>
            <person name="Sun H."/>
            <person name="Tunlid A."/>
            <person name="Henrissat B."/>
            <person name="Grigoriev I.V."/>
            <person name="Hibbett D.S."/>
            <person name="Martin F."/>
        </authorList>
    </citation>
    <scope>NUCLEOTIDE SEQUENCE [LARGE SCALE GENOMIC DNA]</scope>
    <source>
        <strain evidence="3">MUT 4182</strain>
    </source>
</reference>
<name>A0A0C3QGT1_9AGAM</name>
<dbReference type="STRING" id="1051891.A0A0C3QGT1"/>
<organism evidence="2 3">
    <name type="scientific">Tulasnella calospora MUT 4182</name>
    <dbReference type="NCBI Taxonomy" id="1051891"/>
    <lineage>
        <taxon>Eukaryota</taxon>
        <taxon>Fungi</taxon>
        <taxon>Dikarya</taxon>
        <taxon>Basidiomycota</taxon>
        <taxon>Agaricomycotina</taxon>
        <taxon>Agaricomycetes</taxon>
        <taxon>Cantharellales</taxon>
        <taxon>Tulasnellaceae</taxon>
        <taxon>Tulasnella</taxon>
    </lineage>
</organism>
<evidence type="ECO:0000313" key="3">
    <source>
        <dbReference type="Proteomes" id="UP000054248"/>
    </source>
</evidence>
<dbReference type="PROSITE" id="PS50176">
    <property type="entry name" value="ARM_REPEAT"/>
    <property type="match status" value="1"/>
</dbReference>
<evidence type="ECO:0000256" key="1">
    <source>
        <dbReference type="PROSITE-ProRule" id="PRU00259"/>
    </source>
</evidence>
<gene>
    <name evidence="2" type="ORF">M407DRAFT_25843</name>
</gene>
<proteinExistence type="predicted"/>
<dbReference type="EMBL" id="KN823054">
    <property type="protein sequence ID" value="KIO24789.1"/>
    <property type="molecule type" value="Genomic_DNA"/>
</dbReference>
<feature type="repeat" description="ARM" evidence="1">
    <location>
        <begin position="32"/>
        <end position="61"/>
    </location>
</feature>
<dbReference type="Proteomes" id="UP000054248">
    <property type="component" value="Unassembled WGS sequence"/>
</dbReference>
<evidence type="ECO:0000313" key="2">
    <source>
        <dbReference type="EMBL" id="KIO24789.1"/>
    </source>
</evidence>
<dbReference type="AlphaFoldDB" id="A0A0C3QGT1"/>
<accession>A0A0C3QGT1</accession>
<dbReference type="InterPro" id="IPR000225">
    <property type="entry name" value="Armadillo"/>
</dbReference>